<dbReference type="RefSeq" id="WP_324778814.1">
    <property type="nucleotide sequence ID" value="NZ_CP141769.1"/>
</dbReference>
<accession>A0ABZ1CK19</accession>
<reference evidence="1 2" key="1">
    <citation type="submission" date="2023-12" db="EMBL/GenBank/DDBJ databases">
        <title>Thiobacillus sedimentum sp. nov., a chemolithoautotrophic sulfur-oxidizing bacterium isolated from freshwater sediment.</title>
        <authorList>
            <person name="Luo J."/>
            <person name="Dai C."/>
        </authorList>
    </citation>
    <scope>NUCLEOTIDE SEQUENCE [LARGE SCALE GENOMIC DNA]</scope>
    <source>
        <strain evidence="1 2">SCUT-2</strain>
    </source>
</reference>
<sequence length="84" mass="9719">MFDRYLKLHMPIVANTNHSCYSLLMQNSRITQSAPESSQSKADRQPESISSEMLFQGSRALVIEHDNERYVLRITRHGKLILTK</sequence>
<gene>
    <name evidence="1" type="ORF">VA613_09690</name>
</gene>
<organism evidence="1 2">
    <name type="scientific">Thiobacillus sedimenti</name>
    <dbReference type="NCBI Taxonomy" id="3110231"/>
    <lineage>
        <taxon>Bacteria</taxon>
        <taxon>Pseudomonadati</taxon>
        <taxon>Pseudomonadota</taxon>
        <taxon>Betaproteobacteria</taxon>
        <taxon>Nitrosomonadales</taxon>
        <taxon>Thiobacillaceae</taxon>
        <taxon>Thiobacillus</taxon>
    </lineage>
</organism>
<dbReference type="Gene3D" id="2.10.70.10">
    <property type="entry name" value="Complement Module, domain 1"/>
    <property type="match status" value="1"/>
</dbReference>
<dbReference type="InterPro" id="IPR019600">
    <property type="entry name" value="Hemin_uptake_protein_HemP"/>
</dbReference>
<dbReference type="Proteomes" id="UP001334732">
    <property type="component" value="Chromosome"/>
</dbReference>
<keyword evidence="2" id="KW-1185">Reference proteome</keyword>
<protein>
    <submittedName>
        <fullName evidence="1">Hemin uptake protein HemP</fullName>
    </submittedName>
</protein>
<name>A0ABZ1CK19_9PROT</name>
<dbReference type="EMBL" id="CP141769">
    <property type="protein sequence ID" value="WRS38283.1"/>
    <property type="molecule type" value="Genomic_DNA"/>
</dbReference>
<evidence type="ECO:0000313" key="2">
    <source>
        <dbReference type="Proteomes" id="UP001334732"/>
    </source>
</evidence>
<evidence type="ECO:0000313" key="1">
    <source>
        <dbReference type="EMBL" id="WRS38283.1"/>
    </source>
</evidence>
<proteinExistence type="predicted"/>
<dbReference type="Pfam" id="PF10636">
    <property type="entry name" value="hemP"/>
    <property type="match status" value="1"/>
</dbReference>